<protein>
    <recommendedName>
        <fullName evidence="9">Sec-independent protein translocase protein TatA</fullName>
    </recommendedName>
</protein>
<dbReference type="NCBIfam" id="NF011430">
    <property type="entry name" value="PRK14861.1"/>
    <property type="match status" value="1"/>
</dbReference>
<evidence type="ECO:0000256" key="6">
    <source>
        <dbReference type="ARBA" id="ARBA00022989"/>
    </source>
</evidence>
<feature type="region of interest" description="Disordered" evidence="10">
    <location>
        <begin position="50"/>
        <end position="74"/>
    </location>
</feature>
<keyword evidence="2 9" id="KW-0813">Transport</keyword>
<dbReference type="RefSeq" id="WP_108994171.1">
    <property type="nucleotide sequence ID" value="NZ_BDQX01000230.1"/>
</dbReference>
<dbReference type="Pfam" id="PF02416">
    <property type="entry name" value="TatA_B_E"/>
    <property type="match status" value="1"/>
</dbReference>
<comment type="subcellular location">
    <subcellularLocation>
        <location evidence="1 9">Cell membrane</location>
        <topology evidence="1 9">Single-pass membrane protein</topology>
    </subcellularLocation>
</comment>
<evidence type="ECO:0000256" key="10">
    <source>
        <dbReference type="SAM" id="MobiDB-lite"/>
    </source>
</evidence>
<evidence type="ECO:0000256" key="5">
    <source>
        <dbReference type="ARBA" id="ARBA00022927"/>
    </source>
</evidence>
<evidence type="ECO:0000256" key="1">
    <source>
        <dbReference type="ARBA" id="ARBA00004162"/>
    </source>
</evidence>
<evidence type="ECO:0000256" key="7">
    <source>
        <dbReference type="ARBA" id="ARBA00023010"/>
    </source>
</evidence>
<dbReference type="Gene3D" id="1.20.5.3310">
    <property type="match status" value="1"/>
</dbReference>
<evidence type="ECO:0000313" key="11">
    <source>
        <dbReference type="EMBL" id="GBG09438.1"/>
    </source>
</evidence>
<evidence type="ECO:0000313" key="12">
    <source>
        <dbReference type="Proteomes" id="UP000245202"/>
    </source>
</evidence>
<reference evidence="11 12" key="1">
    <citation type="submission" date="2017-08" db="EMBL/GenBank/DDBJ databases">
        <title>Substantial Increase in Enzyme Production by Combined Drug-Resistance Mutations in Paenibacillus agaridevorans.</title>
        <authorList>
            <person name="Tanaka Y."/>
            <person name="Funane K."/>
            <person name="Hosaka T."/>
            <person name="Shiwa Y."/>
            <person name="Fujita N."/>
            <person name="Miyazaki T."/>
            <person name="Yoshikawa H."/>
            <person name="Murakami K."/>
            <person name="Kasahara K."/>
            <person name="Inaoka T."/>
            <person name="Hiraga Y."/>
            <person name="Ochi K."/>
        </authorList>
    </citation>
    <scope>NUCLEOTIDE SEQUENCE [LARGE SCALE GENOMIC DNA]</scope>
    <source>
        <strain evidence="11 12">T-3040</strain>
    </source>
</reference>
<evidence type="ECO:0000256" key="2">
    <source>
        <dbReference type="ARBA" id="ARBA00022448"/>
    </source>
</evidence>
<dbReference type="HAMAP" id="MF_00236">
    <property type="entry name" value="TatA_E"/>
    <property type="match status" value="1"/>
</dbReference>
<sequence>MAGIGVSGIVLLVLILLLFFGPNKLPELAKAFGRTMREFKKGANELLDDQKQASRVDVSPEQQEQLKAERRLPD</sequence>
<comment type="subunit">
    <text evidence="9">Forms a complex with TatC.</text>
</comment>
<evidence type="ECO:0000256" key="4">
    <source>
        <dbReference type="ARBA" id="ARBA00022692"/>
    </source>
</evidence>
<gene>
    <name evidence="9" type="primary">tatA</name>
    <name evidence="11" type="ORF">PAT3040_04084</name>
</gene>
<dbReference type="GO" id="GO:0033281">
    <property type="term" value="C:TAT protein transport complex"/>
    <property type="evidence" value="ECO:0007669"/>
    <property type="project" value="UniProtKB-UniRule"/>
</dbReference>
<dbReference type="InterPro" id="IPR003369">
    <property type="entry name" value="TatA/B/E"/>
</dbReference>
<comment type="caution">
    <text evidence="11">The sequence shown here is derived from an EMBL/GenBank/DDBJ whole genome shotgun (WGS) entry which is preliminary data.</text>
</comment>
<accession>A0A2R5EWK5</accession>
<dbReference type="PANTHER" id="PTHR42982:SF1">
    <property type="entry name" value="SEC-INDEPENDENT PROTEIN TRANSLOCASE PROTEIN TATA"/>
    <property type="match status" value="1"/>
</dbReference>
<organism evidence="11 12">
    <name type="scientific">Paenibacillus agaridevorans</name>
    <dbReference type="NCBI Taxonomy" id="171404"/>
    <lineage>
        <taxon>Bacteria</taxon>
        <taxon>Bacillati</taxon>
        <taxon>Bacillota</taxon>
        <taxon>Bacilli</taxon>
        <taxon>Bacillales</taxon>
        <taxon>Paenibacillaceae</taxon>
        <taxon>Paenibacillus</taxon>
    </lineage>
</organism>
<keyword evidence="4 9" id="KW-0812">Transmembrane</keyword>
<dbReference type="AlphaFoldDB" id="A0A2R5EWK5"/>
<evidence type="ECO:0000256" key="9">
    <source>
        <dbReference type="HAMAP-Rule" id="MF_00236"/>
    </source>
</evidence>
<keyword evidence="8 9" id="KW-0472">Membrane</keyword>
<keyword evidence="7 9" id="KW-0811">Translocation</keyword>
<proteinExistence type="inferred from homology"/>
<dbReference type="GO" id="GO:0008320">
    <property type="term" value="F:protein transmembrane transporter activity"/>
    <property type="evidence" value="ECO:0007669"/>
    <property type="project" value="UniProtKB-UniRule"/>
</dbReference>
<dbReference type="EMBL" id="BDQX01000230">
    <property type="protein sequence ID" value="GBG09438.1"/>
    <property type="molecule type" value="Genomic_DNA"/>
</dbReference>
<dbReference type="GO" id="GO:0043953">
    <property type="term" value="P:protein transport by the Tat complex"/>
    <property type="evidence" value="ECO:0007669"/>
    <property type="project" value="UniProtKB-UniRule"/>
</dbReference>
<keyword evidence="3 9" id="KW-1003">Cell membrane</keyword>
<keyword evidence="12" id="KW-1185">Reference proteome</keyword>
<keyword evidence="6 9" id="KW-1133">Transmembrane helix</keyword>
<dbReference type="PANTHER" id="PTHR42982">
    <property type="entry name" value="SEC-INDEPENDENT PROTEIN TRANSLOCASE PROTEIN TATA"/>
    <property type="match status" value="1"/>
</dbReference>
<evidence type="ECO:0000256" key="8">
    <source>
        <dbReference type="ARBA" id="ARBA00023136"/>
    </source>
</evidence>
<keyword evidence="5 9" id="KW-0653">Protein transport</keyword>
<dbReference type="Proteomes" id="UP000245202">
    <property type="component" value="Unassembled WGS sequence"/>
</dbReference>
<feature type="compositionally biased region" description="Basic and acidic residues" evidence="10">
    <location>
        <begin position="64"/>
        <end position="74"/>
    </location>
</feature>
<dbReference type="NCBIfam" id="TIGR01411">
    <property type="entry name" value="tatAE"/>
    <property type="match status" value="1"/>
</dbReference>
<name>A0A2R5EWK5_9BACL</name>
<evidence type="ECO:0000256" key="3">
    <source>
        <dbReference type="ARBA" id="ARBA00022475"/>
    </source>
</evidence>
<comment type="similarity">
    <text evidence="9">Belongs to the TatA/E family.</text>
</comment>
<comment type="function">
    <text evidence="9">Part of the twin-arginine translocation (Tat) system that transports large folded proteins containing a characteristic twin-arginine motif in their signal peptide across membranes. TatA could form the protein-conducting channel of the Tat system.</text>
</comment>
<dbReference type="InterPro" id="IPR006312">
    <property type="entry name" value="TatA/E"/>
</dbReference>